<dbReference type="EnsemblBacteria" id="CAD75494">
    <property type="protein sequence ID" value="CAD75494"/>
    <property type="gene ID" value="RB7655"/>
</dbReference>
<name>Q7UNC5_RHOBA</name>
<dbReference type="InParanoid" id="Q7UNC5"/>
<protein>
    <submittedName>
        <fullName evidence="2">Uncharacterized protein</fullName>
    </submittedName>
</protein>
<keyword evidence="3" id="KW-1185">Reference proteome</keyword>
<sequence length="49" mass="5386">MSVKEPAPSTGAGQSRLTDQRKDRRQSASQNWRIGPLMIAKSAHLVRPA</sequence>
<accession>Q7UNC5</accession>
<dbReference type="AlphaFoldDB" id="Q7UNC5"/>
<reference evidence="2 3" key="1">
    <citation type="journal article" date="2003" name="Proc. Natl. Acad. Sci. U.S.A.">
        <title>Complete genome sequence of the marine planctomycete Pirellula sp. strain 1.</title>
        <authorList>
            <person name="Gloeckner F.O."/>
            <person name="Kube M."/>
            <person name="Bauer M."/>
            <person name="Teeling H."/>
            <person name="Lombardot T."/>
            <person name="Ludwig W."/>
            <person name="Gade D."/>
            <person name="Beck A."/>
            <person name="Borzym K."/>
            <person name="Heitmann K."/>
            <person name="Rabus R."/>
            <person name="Schlesner H."/>
            <person name="Amann R."/>
            <person name="Reinhardt R."/>
        </authorList>
    </citation>
    <scope>NUCLEOTIDE SEQUENCE [LARGE SCALE GENOMIC DNA]</scope>
    <source>
        <strain evidence="3">DSM 10527 / NCIMB 13988 / SH1</strain>
    </source>
</reference>
<organism evidence="2 3">
    <name type="scientific">Rhodopirellula baltica (strain DSM 10527 / NCIMB 13988 / SH1)</name>
    <dbReference type="NCBI Taxonomy" id="243090"/>
    <lineage>
        <taxon>Bacteria</taxon>
        <taxon>Pseudomonadati</taxon>
        <taxon>Planctomycetota</taxon>
        <taxon>Planctomycetia</taxon>
        <taxon>Pirellulales</taxon>
        <taxon>Pirellulaceae</taxon>
        <taxon>Rhodopirellula</taxon>
    </lineage>
</organism>
<gene>
    <name evidence="2" type="ordered locus">RB7655</name>
</gene>
<dbReference type="Proteomes" id="UP000001025">
    <property type="component" value="Chromosome"/>
</dbReference>
<proteinExistence type="predicted"/>
<dbReference type="HOGENOM" id="CLU_3140044_0_0_0"/>
<evidence type="ECO:0000313" key="2">
    <source>
        <dbReference type="EMBL" id="CAD75494.1"/>
    </source>
</evidence>
<dbReference type="KEGG" id="rba:RB7655"/>
<dbReference type="EMBL" id="BX294146">
    <property type="protein sequence ID" value="CAD75494.1"/>
    <property type="molecule type" value="Genomic_DNA"/>
</dbReference>
<feature type="region of interest" description="Disordered" evidence="1">
    <location>
        <begin position="1"/>
        <end position="36"/>
    </location>
</feature>
<evidence type="ECO:0000256" key="1">
    <source>
        <dbReference type="SAM" id="MobiDB-lite"/>
    </source>
</evidence>
<evidence type="ECO:0000313" key="3">
    <source>
        <dbReference type="Proteomes" id="UP000001025"/>
    </source>
</evidence>